<dbReference type="InterPro" id="IPR012337">
    <property type="entry name" value="RNaseH-like_sf"/>
</dbReference>
<name>A0AA47NN27_MERPO</name>
<protein>
    <recommendedName>
        <fullName evidence="3">Integrase zinc-binding domain-containing protein</fullName>
    </recommendedName>
</protein>
<feature type="domain" description="Integrase zinc-binding" evidence="3">
    <location>
        <begin position="1508"/>
        <end position="1557"/>
    </location>
</feature>
<dbReference type="Pfam" id="PF03564">
    <property type="entry name" value="DUF1759"/>
    <property type="match status" value="1"/>
</dbReference>
<dbReference type="Pfam" id="PF05380">
    <property type="entry name" value="Peptidase_A17"/>
    <property type="match status" value="1"/>
</dbReference>
<accession>A0AA47NN27</accession>
<feature type="region of interest" description="Disordered" evidence="2">
    <location>
        <begin position="517"/>
        <end position="537"/>
    </location>
</feature>
<dbReference type="Gene3D" id="3.30.420.10">
    <property type="entry name" value="Ribonuclease H-like superfamily/Ribonuclease H"/>
    <property type="match status" value="1"/>
</dbReference>
<reference evidence="4" key="1">
    <citation type="journal article" date="2023" name="Front. Mar. Sci.">
        <title>A new Merluccius polli reference genome to investigate the effects of global change in West African waters.</title>
        <authorList>
            <person name="Mateo J.L."/>
            <person name="Blanco-Fernandez C."/>
            <person name="Garcia-Vazquez E."/>
            <person name="Machado-Schiaffino G."/>
        </authorList>
    </citation>
    <scope>NUCLEOTIDE SEQUENCE</scope>
    <source>
        <strain evidence="4">C29</strain>
        <tissue evidence="4">Fin</tissue>
    </source>
</reference>
<feature type="coiled-coil region" evidence="1">
    <location>
        <begin position="1376"/>
        <end position="1403"/>
    </location>
</feature>
<evidence type="ECO:0000313" key="4">
    <source>
        <dbReference type="EMBL" id="KAK0131916.1"/>
    </source>
</evidence>
<dbReference type="Proteomes" id="UP001174136">
    <property type="component" value="Unassembled WGS sequence"/>
</dbReference>
<dbReference type="InterPro" id="IPR043502">
    <property type="entry name" value="DNA/RNA_pol_sf"/>
</dbReference>
<dbReference type="InterPro" id="IPR005312">
    <property type="entry name" value="DUF1759"/>
</dbReference>
<keyword evidence="1" id="KW-0175">Coiled coil</keyword>
<proteinExistence type="predicted"/>
<organism evidence="4 5">
    <name type="scientific">Merluccius polli</name>
    <name type="common">Benguela hake</name>
    <name type="synonym">Merluccius cadenati</name>
    <dbReference type="NCBI Taxonomy" id="89951"/>
    <lineage>
        <taxon>Eukaryota</taxon>
        <taxon>Metazoa</taxon>
        <taxon>Chordata</taxon>
        <taxon>Craniata</taxon>
        <taxon>Vertebrata</taxon>
        <taxon>Euteleostomi</taxon>
        <taxon>Actinopterygii</taxon>
        <taxon>Neopterygii</taxon>
        <taxon>Teleostei</taxon>
        <taxon>Neoteleostei</taxon>
        <taxon>Acanthomorphata</taxon>
        <taxon>Zeiogadaria</taxon>
        <taxon>Gadariae</taxon>
        <taxon>Gadiformes</taxon>
        <taxon>Gadoidei</taxon>
        <taxon>Merlucciidae</taxon>
        <taxon>Merluccius</taxon>
    </lineage>
</organism>
<dbReference type="Gene3D" id="1.10.340.70">
    <property type="match status" value="1"/>
</dbReference>
<keyword evidence="5" id="KW-1185">Reference proteome</keyword>
<feature type="coiled-coil region" evidence="1">
    <location>
        <begin position="190"/>
        <end position="235"/>
    </location>
</feature>
<sequence>MAESGEEEQRVNDTMAQGRLRKMTEKALEDRLQKCIALRRRKLATLTSTMKEYDVLMNDSRNVQNVQEAMENDFALLVEEFRSLNREVTDLLSEDEQVFDQENWFDLKMAPISQFMKVTKGWIAAAYESTSASLLENMQRKEHDVMDSLQETVRPNDSISQAGNGNAERASIYGSQASRATAASRVSATRAKQEAEHAALLERAATLKRKQELEMEAARIKTEKLELEMKTALAESQAKLNVLKEYERNEDNFSYHTPSPVKNVKKERDSMKIPQQANTNIHTQPPMLRSQIQLPPSIPNYPPSTQANSGDDIVAVMQRQNVITELLVKQQQLSQLPTKDIPVFKGDALQYKSFIRAFEHAIDQKTDSDQDKLYFLEQFTAGEPQELVRSCTHMTPNRGYREAKQLLQRHYGDELRIASAYIDKALKWQQVKSEDGKALSAYAMFLIGCLNTMKDIEYLDEMDNPTNLRTVVSKLPYKMRERWRVVAYDIKERGRRAKFADLVKYIDRQAKIASDPLFGNIPDSRPTTTGKVDQKEKYSARKEIRGSSFATNVSAENKSPQETYAKPATSNKAVSAFEKPCLYCQQSHTLASCSKIKAQPHKDRVDFLKSKGLCFGCLVPGHLSKFCKKRIECKECASKHPDILHIVKEEGSAKPEKMENTHGSQVACAQVSVQQESCSFTGAGEAECVLSIVPVKIKSKKSDKCVETYAFLDPGSTATFCTEDLQRKLSVKGKPTRILLSTMGQDKPEESKLMNSFAISDLEVCRLDDTNYIDLPKVFTHRNIPVHSGNIPKQSDIQKWPYLKEVSLPEIKADIGLLIGANCSRAMEPWHVINSQDGGPYAVKTAIGWVVNGPIRKELKDTENKPLHLAVNRISVMEIEKLLAEQYNNDFPERKYDDKDEMSQEDKQFLQSVQKTTTFENGHYCVGLPLKNEKVKMPNNRCVAEQRIKCLQRKLQKNPEFFEDYKSFMNTIIEKGYAVQVPTHQVNRDDNRVFYIPHHGVYHPKKKKLRVVFDCTASFQDRSLNSELLQGPDMTNTLVGVLLRFREELVASMADIESMFYQVKVPEHDADLLRFLWWPNGKLTEPTEEFRMTVHLFGATSSPSVASYALKRTAEDHRDVASPEAVQTVLRNFYIDDCLKSVATEDDAVTLARDLQALCASGGFTLTKWMSNSRKVLLSIPEAHRASEVRDLDLQHDALPVERTLGVQWDTETDNFTYRMMLQDKPMTRRGILSVVNSIYDPLGFLAPVILPAKLLLKELCKEQHGWDKDIGVKHAKEWKIWIEDVTHLSNFHVNRCLKSLDFGCTASAQLHHFSDASEYAYGTLDRKEGSLLNDPEVKNKVTVNTIKVYEDMEPMNELINYHSSWHKLKRSVAWILKVKETLWKLKEERKELSRAISQTEKDPDKQKLKLEQHMKKVKGTIGKKSLTLDDLVTAESEIIQFSQKQQFKEDIKILQKGRQLGRSSQLFKLDPVLQDSTLRVGGRLNKSAMPENAKHPAILSKHSGVVTLIVRDIHQRTGHCGRNYVLAQLRRKYWIPQANSAIRKIISKCTTCRRINGKVGEQKMSCLPEYRLLPDKPPFTNTGVDFFGPFNVKRGRGTVKRYGVMFTCLTLRAVHIEVADSLDTDSCINAIRRFISRRGQVTIMRSDNGTNFVSSERELREAIQQLDNGKIERDLQPKGIKWWEAAQLPPTKVGFGRGKSGR</sequence>
<dbReference type="GO" id="GO:0006259">
    <property type="term" value="P:DNA metabolic process"/>
    <property type="evidence" value="ECO:0007669"/>
    <property type="project" value="UniProtKB-ARBA"/>
</dbReference>
<dbReference type="PANTHER" id="PTHR47331">
    <property type="entry name" value="PHD-TYPE DOMAIN-CONTAINING PROTEIN"/>
    <property type="match status" value="1"/>
</dbReference>
<dbReference type="SUPFAM" id="SSF53098">
    <property type="entry name" value="Ribonuclease H-like"/>
    <property type="match status" value="1"/>
</dbReference>
<comment type="caution">
    <text evidence="4">The sequence shown here is derived from an EMBL/GenBank/DDBJ whole genome shotgun (WGS) entry which is preliminary data.</text>
</comment>
<dbReference type="SUPFAM" id="SSF56672">
    <property type="entry name" value="DNA/RNA polymerases"/>
    <property type="match status" value="1"/>
</dbReference>
<gene>
    <name evidence="4" type="ORF">N1851_033294</name>
</gene>
<feature type="region of interest" description="Disordered" evidence="2">
    <location>
        <begin position="549"/>
        <end position="568"/>
    </location>
</feature>
<dbReference type="PANTHER" id="PTHR47331:SF3">
    <property type="match status" value="1"/>
</dbReference>
<dbReference type="CDD" id="cd01644">
    <property type="entry name" value="RT_pepA17"/>
    <property type="match status" value="1"/>
</dbReference>
<dbReference type="InterPro" id="IPR036397">
    <property type="entry name" value="RNaseH_sf"/>
</dbReference>
<dbReference type="GO" id="GO:0003676">
    <property type="term" value="F:nucleic acid binding"/>
    <property type="evidence" value="ECO:0007669"/>
    <property type="project" value="InterPro"/>
</dbReference>
<evidence type="ECO:0000256" key="1">
    <source>
        <dbReference type="SAM" id="Coils"/>
    </source>
</evidence>
<evidence type="ECO:0000256" key="2">
    <source>
        <dbReference type="SAM" id="MobiDB-lite"/>
    </source>
</evidence>
<evidence type="ECO:0000259" key="3">
    <source>
        <dbReference type="Pfam" id="PF17921"/>
    </source>
</evidence>
<dbReference type="InterPro" id="IPR008042">
    <property type="entry name" value="Retrotrans_Pao"/>
</dbReference>
<dbReference type="InterPro" id="IPR041588">
    <property type="entry name" value="Integrase_H2C2"/>
</dbReference>
<dbReference type="Pfam" id="PF17921">
    <property type="entry name" value="Integrase_H2C2"/>
    <property type="match status" value="1"/>
</dbReference>
<dbReference type="EMBL" id="JAOPHQ010006325">
    <property type="protein sequence ID" value="KAK0131916.1"/>
    <property type="molecule type" value="Genomic_DNA"/>
</dbReference>
<evidence type="ECO:0000313" key="5">
    <source>
        <dbReference type="Proteomes" id="UP001174136"/>
    </source>
</evidence>